<protein>
    <submittedName>
        <fullName evidence="1">Uncharacterized protein</fullName>
    </submittedName>
</protein>
<proteinExistence type="predicted"/>
<accession>A0A6C0J4D1</accession>
<dbReference type="AlphaFoldDB" id="A0A6C0J4D1"/>
<evidence type="ECO:0000313" key="1">
    <source>
        <dbReference type="EMBL" id="QHU00482.1"/>
    </source>
</evidence>
<sequence>MGEIKYEDYMQPITTSFGGLPYGRTFDRPKEWVLYTVPIGSLWKMNEYDGSEGVEVFDQDNWDKA</sequence>
<organism evidence="1">
    <name type="scientific">viral metagenome</name>
    <dbReference type="NCBI Taxonomy" id="1070528"/>
    <lineage>
        <taxon>unclassified sequences</taxon>
        <taxon>metagenomes</taxon>
        <taxon>organismal metagenomes</taxon>
    </lineage>
</organism>
<reference evidence="1" key="1">
    <citation type="journal article" date="2020" name="Nature">
        <title>Giant virus diversity and host interactions through global metagenomics.</title>
        <authorList>
            <person name="Schulz F."/>
            <person name="Roux S."/>
            <person name="Paez-Espino D."/>
            <person name="Jungbluth S."/>
            <person name="Walsh D.A."/>
            <person name="Denef V.J."/>
            <person name="McMahon K.D."/>
            <person name="Konstantinidis K.T."/>
            <person name="Eloe-Fadrosh E.A."/>
            <person name="Kyrpides N.C."/>
            <person name="Woyke T."/>
        </authorList>
    </citation>
    <scope>NUCLEOTIDE SEQUENCE</scope>
    <source>
        <strain evidence="1">GVMAG-M-3300025860-20</strain>
    </source>
</reference>
<name>A0A6C0J4D1_9ZZZZ</name>
<dbReference type="EMBL" id="MN740327">
    <property type="protein sequence ID" value="QHU00482.1"/>
    <property type="molecule type" value="Genomic_DNA"/>
</dbReference>